<dbReference type="Proteomes" id="UP001564657">
    <property type="component" value="Unassembled WGS sequence"/>
</dbReference>
<name>A0ABV4BW76_9CLOT</name>
<reference evidence="1 2" key="1">
    <citation type="submission" date="2024-08" db="EMBL/GenBank/DDBJ databases">
        <title>Clostridium lapicellarii sp. nov., and Clostridium renhuaiense sp. nov., two species isolated from the mud in a fermentation cellar used for producing sauce-flavour Chinese liquors.</title>
        <authorList>
            <person name="Yang F."/>
            <person name="Wang H."/>
            <person name="Chen L.Q."/>
            <person name="Zhou N."/>
            <person name="Lu J.J."/>
            <person name="Pu X.X."/>
            <person name="Wan B."/>
            <person name="Wang L."/>
            <person name="Liu S.J."/>
        </authorList>
    </citation>
    <scope>NUCLEOTIDE SEQUENCE [LARGE SCALE GENOMIC DNA]</scope>
    <source>
        <strain evidence="1 2">MT-5</strain>
    </source>
</reference>
<accession>A0ABV4BW76</accession>
<organism evidence="1 2">
    <name type="scientific">Clostridium moutaii</name>
    <dbReference type="NCBI Taxonomy" id="3240932"/>
    <lineage>
        <taxon>Bacteria</taxon>
        <taxon>Bacillati</taxon>
        <taxon>Bacillota</taxon>
        <taxon>Clostridia</taxon>
        <taxon>Eubacteriales</taxon>
        <taxon>Clostridiaceae</taxon>
        <taxon>Clostridium</taxon>
    </lineage>
</organism>
<protein>
    <submittedName>
        <fullName evidence="1">DUF2877 domain-containing protein</fullName>
    </submittedName>
</protein>
<gene>
    <name evidence="1" type="ORF">AB8U03_13000</name>
</gene>
<evidence type="ECO:0000313" key="1">
    <source>
        <dbReference type="EMBL" id="MEY8001093.1"/>
    </source>
</evidence>
<proteinExistence type="predicted"/>
<evidence type="ECO:0000313" key="2">
    <source>
        <dbReference type="Proteomes" id="UP001564657"/>
    </source>
</evidence>
<dbReference type="InterPro" id="IPR021530">
    <property type="entry name" value="AllH-like"/>
</dbReference>
<dbReference type="EMBL" id="JBGEWD010000013">
    <property type="protein sequence ID" value="MEY8001093.1"/>
    <property type="molecule type" value="Genomic_DNA"/>
</dbReference>
<comment type="caution">
    <text evidence="1">The sequence shown here is derived from an EMBL/GenBank/DDBJ whole genome shotgun (WGS) entry which is preliminary data.</text>
</comment>
<sequence>MPPMSVSLDNQKPIDFIDIGIRKNLKFMFDPKIIYNYEKNIFIQLCDIKTWSSKIPMECINCTEKEILENLGVLESALSAYGRFYGMGPLISIISGEFPELKLKQFGTYSHNRAFEFIKYRFINFIGDLLKGDVEQIAEKTGNIIGFGPGLTPAIDDFISGLMVSFVYLGRYYNFNISQIYSLNRKIIKLGLNKTTRVSRERVENNYMKKLHLYVNGDEIFEEIPSNSTLLWFLREKLGLTGEL</sequence>
<dbReference type="Pfam" id="PF11392">
    <property type="entry name" value="AllH"/>
    <property type="match status" value="1"/>
</dbReference>
<keyword evidence="2" id="KW-1185">Reference proteome</keyword>